<organism evidence="2 3">
    <name type="scientific">Microlunatus sagamiharensis</name>
    <dbReference type="NCBI Taxonomy" id="546874"/>
    <lineage>
        <taxon>Bacteria</taxon>
        <taxon>Bacillati</taxon>
        <taxon>Actinomycetota</taxon>
        <taxon>Actinomycetes</taxon>
        <taxon>Propionibacteriales</taxon>
        <taxon>Propionibacteriaceae</taxon>
        <taxon>Microlunatus</taxon>
    </lineage>
</organism>
<evidence type="ECO:0000313" key="3">
    <source>
        <dbReference type="Proteomes" id="UP000198825"/>
    </source>
</evidence>
<name>A0A1H2MBN3_9ACTN</name>
<dbReference type="OrthoDB" id="9775759at2"/>
<accession>A0A1H2MBN3</accession>
<feature type="domain" description="Amidohydrolase-related" evidence="1">
    <location>
        <begin position="247"/>
        <end position="428"/>
    </location>
</feature>
<gene>
    <name evidence="2" type="ORF">SAMN04488544_1737</name>
</gene>
<dbReference type="SUPFAM" id="SSF51338">
    <property type="entry name" value="Composite domain of metallo-dependent hydrolases"/>
    <property type="match status" value="1"/>
</dbReference>
<dbReference type="EMBL" id="LT629799">
    <property type="protein sequence ID" value="SDU90445.1"/>
    <property type="molecule type" value="Genomic_DNA"/>
</dbReference>
<dbReference type="GO" id="GO:0004038">
    <property type="term" value="F:allantoinase activity"/>
    <property type="evidence" value="ECO:0007669"/>
    <property type="project" value="TreeGrafter"/>
</dbReference>
<dbReference type="InterPro" id="IPR050138">
    <property type="entry name" value="DHOase/Allantoinase_Hydrolase"/>
</dbReference>
<dbReference type="AlphaFoldDB" id="A0A1H2MBN3"/>
<proteinExistence type="predicted"/>
<dbReference type="GO" id="GO:0005737">
    <property type="term" value="C:cytoplasm"/>
    <property type="evidence" value="ECO:0007669"/>
    <property type="project" value="TreeGrafter"/>
</dbReference>
<dbReference type="Proteomes" id="UP000198825">
    <property type="component" value="Chromosome I"/>
</dbReference>
<dbReference type="Gene3D" id="2.30.40.10">
    <property type="entry name" value="Urease, subunit C, domain 1"/>
    <property type="match status" value="1"/>
</dbReference>
<sequence length="449" mass="47544">MPDVDLLVAGGTVVSPTGRRPANVAVRDGRVVAVGQERPSASEVVDASGLLVLPGGVDTHVHLMDPGAPDREDFPSGSAAAAASGVTTVLEHTHGRPVRTPTDLRVKVGHLQGRSHVDFGLAAHAWPGDTDAVAGLWAAGVAFFKVFTCTTHGVPGHDAHALRAHLRASALVDAVSLLHCEDEALTEGAESVLRAEGRDDPGLLTEWRSLDAELVAVAVASLLVRRTGARATAAHVSNAESAGYIAAERARGARLAAEGCPQYFLLREEEVLGHGALRKFTPPARSRTDEDEAELWRLLRDGTLTHMSSDHAPSTLEQKADGDIWSVHFGLPGLDSTMAVLLDAAARGHLAYEDVARVYSEAPARQYGLWPRKGRLAPGSDADLVLVDPHARRTLRNADVLSKARWTPFDGREVTGRVLRTYVRGALVAADGAPVGERRGTFLPGAGAR</sequence>
<dbReference type="InterPro" id="IPR032466">
    <property type="entry name" value="Metal_Hydrolase"/>
</dbReference>
<dbReference type="InterPro" id="IPR006680">
    <property type="entry name" value="Amidohydro-rel"/>
</dbReference>
<dbReference type="GO" id="GO:0006145">
    <property type="term" value="P:purine nucleobase catabolic process"/>
    <property type="evidence" value="ECO:0007669"/>
    <property type="project" value="TreeGrafter"/>
</dbReference>
<evidence type="ECO:0000313" key="2">
    <source>
        <dbReference type="EMBL" id="SDU90445.1"/>
    </source>
</evidence>
<dbReference type="Pfam" id="PF01979">
    <property type="entry name" value="Amidohydro_1"/>
    <property type="match status" value="1"/>
</dbReference>
<protein>
    <submittedName>
        <fullName evidence="2">Dihydroorotase</fullName>
    </submittedName>
</protein>
<dbReference type="PANTHER" id="PTHR43668">
    <property type="entry name" value="ALLANTOINASE"/>
    <property type="match status" value="1"/>
</dbReference>
<dbReference type="Gene3D" id="3.20.20.140">
    <property type="entry name" value="Metal-dependent hydrolases"/>
    <property type="match status" value="1"/>
</dbReference>
<dbReference type="STRING" id="546874.SAMN04488544_1737"/>
<reference evidence="3" key="1">
    <citation type="submission" date="2016-10" db="EMBL/GenBank/DDBJ databases">
        <authorList>
            <person name="Varghese N."/>
            <person name="Submissions S."/>
        </authorList>
    </citation>
    <scope>NUCLEOTIDE SEQUENCE [LARGE SCALE GENOMIC DNA]</scope>
    <source>
        <strain evidence="3">DSM 21743</strain>
    </source>
</reference>
<evidence type="ECO:0000259" key="1">
    <source>
        <dbReference type="Pfam" id="PF01979"/>
    </source>
</evidence>
<keyword evidence="3" id="KW-1185">Reference proteome</keyword>
<dbReference type="PANTHER" id="PTHR43668:SF2">
    <property type="entry name" value="ALLANTOINASE"/>
    <property type="match status" value="1"/>
</dbReference>
<dbReference type="SUPFAM" id="SSF51556">
    <property type="entry name" value="Metallo-dependent hydrolases"/>
    <property type="match status" value="1"/>
</dbReference>
<dbReference type="RefSeq" id="WP_091074084.1">
    <property type="nucleotide sequence ID" value="NZ_LT629799.1"/>
</dbReference>
<dbReference type="InterPro" id="IPR011059">
    <property type="entry name" value="Metal-dep_hydrolase_composite"/>
</dbReference>